<evidence type="ECO:0000313" key="2">
    <source>
        <dbReference type="EMBL" id="TYS87221.1"/>
    </source>
</evidence>
<evidence type="ECO:0000256" key="1">
    <source>
        <dbReference type="SAM" id="Phobius"/>
    </source>
</evidence>
<reference evidence="2 3" key="1">
    <citation type="submission" date="2019-08" db="EMBL/GenBank/DDBJ databases">
        <title>Bacillus genomes from the desert of Cuatro Cienegas, Coahuila.</title>
        <authorList>
            <person name="Olmedo-Alvarez G."/>
        </authorList>
    </citation>
    <scope>NUCLEOTIDE SEQUENCE [LARGE SCALE GENOMIC DNA]</scope>
    <source>
        <strain evidence="2 3">CH87b_3T</strain>
    </source>
</reference>
<sequence>MEGYLQTGVGIFVSIILFLLGYRQTVGAKKERIRTANKEVEKILIRRIVNENFQLSIMDIKRLLEGKARDFKLKAEDLFFEEQILNSIYTRILETDLITQEQRNNILSKLLPIIEDMEKNIKNEESIFINISNYSRSRTKIHSYISLIIALVASISGGLFTAIPFLRNDSVKIDLNIFIMTSIISLLAISFIVILKNFKESQQDIPLSNKSQVIENAINFEREVAKVISKQNYIVFPSSNRKENYDFSFNINTNDKVLIEVKSWKKPPSAAFIERTVTRLSEAVITEGAREGIIVIPEYISFYKGKPNENIVKIMSLNEFKQFIKGNGA</sequence>
<keyword evidence="1" id="KW-1133">Transmembrane helix</keyword>
<dbReference type="OrthoDB" id="9255828at2"/>
<proteinExistence type="predicted"/>
<name>A0A5D4UJD0_9BACI</name>
<comment type="caution">
    <text evidence="2">The sequence shown here is derived from an EMBL/GenBank/DDBJ whole genome shotgun (WGS) entry which is preliminary data.</text>
</comment>
<feature type="transmembrane region" description="Helical" evidence="1">
    <location>
        <begin position="144"/>
        <end position="165"/>
    </location>
</feature>
<accession>A0A5D4UJD0</accession>
<organism evidence="2 3">
    <name type="scientific">Rossellomorea aquimaris</name>
    <dbReference type="NCBI Taxonomy" id="189382"/>
    <lineage>
        <taxon>Bacteria</taxon>
        <taxon>Bacillati</taxon>
        <taxon>Bacillota</taxon>
        <taxon>Bacilli</taxon>
        <taxon>Bacillales</taxon>
        <taxon>Bacillaceae</taxon>
        <taxon>Rossellomorea</taxon>
    </lineage>
</organism>
<keyword evidence="1" id="KW-0812">Transmembrane</keyword>
<dbReference type="EMBL" id="VTEZ01000002">
    <property type="protein sequence ID" value="TYS87221.1"/>
    <property type="molecule type" value="Genomic_DNA"/>
</dbReference>
<protein>
    <submittedName>
        <fullName evidence="2">Uncharacterized protein</fullName>
    </submittedName>
</protein>
<keyword evidence="1" id="KW-0472">Membrane</keyword>
<feature type="transmembrane region" description="Helical" evidence="1">
    <location>
        <begin position="6"/>
        <end position="22"/>
    </location>
</feature>
<evidence type="ECO:0000313" key="3">
    <source>
        <dbReference type="Proteomes" id="UP000324269"/>
    </source>
</evidence>
<dbReference type="AlphaFoldDB" id="A0A5D4UJD0"/>
<gene>
    <name evidence="2" type="ORF">FZC85_09625</name>
</gene>
<dbReference type="RefSeq" id="WP_148970866.1">
    <property type="nucleotide sequence ID" value="NZ_JBNIKW010000007.1"/>
</dbReference>
<dbReference type="Proteomes" id="UP000324269">
    <property type="component" value="Unassembled WGS sequence"/>
</dbReference>
<feature type="transmembrane region" description="Helical" evidence="1">
    <location>
        <begin position="177"/>
        <end position="195"/>
    </location>
</feature>